<proteinExistence type="predicted"/>
<gene>
    <name evidence="1" type="ORF">P7K49_001540</name>
</gene>
<evidence type="ECO:0000313" key="2">
    <source>
        <dbReference type="Proteomes" id="UP001266305"/>
    </source>
</evidence>
<feature type="non-terminal residue" evidence="1">
    <location>
        <position position="1"/>
    </location>
</feature>
<comment type="caution">
    <text evidence="1">The sequence shown here is derived from an EMBL/GenBank/DDBJ whole genome shotgun (WGS) entry which is preliminary data.</text>
</comment>
<name>A0ABQ9WET6_SAGOE</name>
<dbReference type="EMBL" id="JASSZA010000001">
    <property type="protein sequence ID" value="KAK2120154.1"/>
    <property type="molecule type" value="Genomic_DNA"/>
</dbReference>
<reference evidence="1 2" key="1">
    <citation type="submission" date="2023-05" db="EMBL/GenBank/DDBJ databases">
        <title>B98-5 Cell Line De Novo Hybrid Assembly: An Optical Mapping Approach.</title>
        <authorList>
            <person name="Kananen K."/>
            <person name="Auerbach J.A."/>
            <person name="Kautto E."/>
            <person name="Blachly J.S."/>
        </authorList>
    </citation>
    <scope>NUCLEOTIDE SEQUENCE [LARGE SCALE GENOMIC DNA]</scope>
    <source>
        <strain evidence="1">B95-8</strain>
        <tissue evidence="1">Cell line</tissue>
    </source>
</reference>
<organism evidence="1 2">
    <name type="scientific">Saguinus oedipus</name>
    <name type="common">Cotton-top tamarin</name>
    <name type="synonym">Oedipomidas oedipus</name>
    <dbReference type="NCBI Taxonomy" id="9490"/>
    <lineage>
        <taxon>Eukaryota</taxon>
        <taxon>Metazoa</taxon>
        <taxon>Chordata</taxon>
        <taxon>Craniata</taxon>
        <taxon>Vertebrata</taxon>
        <taxon>Euteleostomi</taxon>
        <taxon>Mammalia</taxon>
        <taxon>Eutheria</taxon>
        <taxon>Euarchontoglires</taxon>
        <taxon>Primates</taxon>
        <taxon>Haplorrhini</taxon>
        <taxon>Platyrrhini</taxon>
        <taxon>Cebidae</taxon>
        <taxon>Callitrichinae</taxon>
        <taxon>Saguinus</taxon>
    </lineage>
</organism>
<dbReference type="Proteomes" id="UP001266305">
    <property type="component" value="Unassembled WGS sequence"/>
</dbReference>
<accession>A0ABQ9WET6</accession>
<protein>
    <submittedName>
        <fullName evidence="1">Uncharacterized protein</fullName>
    </submittedName>
</protein>
<evidence type="ECO:0000313" key="1">
    <source>
        <dbReference type="EMBL" id="KAK2120154.1"/>
    </source>
</evidence>
<keyword evidence="2" id="KW-1185">Reference proteome</keyword>
<sequence>YRKRAKDQITSTHIPNTGLEQKKVIINRISPRDAAFVGRNPPVHNVALVVGWKGSDPLLGKYPSIQ</sequence>